<proteinExistence type="predicted"/>
<dbReference type="RefSeq" id="WP_369251971.1">
    <property type="nucleotide sequence ID" value="NZ_CP163443.1"/>
</dbReference>
<gene>
    <name evidence="1" type="ORF">AB5J53_00660</name>
</gene>
<organism evidence="1">
    <name type="scientific">Streptomyces sp. R41</name>
    <dbReference type="NCBI Taxonomy" id="3238632"/>
    <lineage>
        <taxon>Bacteria</taxon>
        <taxon>Bacillati</taxon>
        <taxon>Actinomycetota</taxon>
        <taxon>Actinomycetes</taxon>
        <taxon>Kitasatosporales</taxon>
        <taxon>Streptomycetaceae</taxon>
        <taxon>Streptomyces</taxon>
    </lineage>
</organism>
<dbReference type="EMBL" id="CP163443">
    <property type="protein sequence ID" value="XDQ58786.1"/>
    <property type="molecule type" value="Genomic_DNA"/>
</dbReference>
<reference evidence="1" key="1">
    <citation type="submission" date="2024-07" db="EMBL/GenBank/DDBJ databases">
        <authorList>
            <person name="Yu S.T."/>
        </authorList>
    </citation>
    <scope>NUCLEOTIDE SEQUENCE</scope>
    <source>
        <strain evidence="1">R41</strain>
    </source>
</reference>
<sequence>MVPTASGATDDEPAEDLIGFKVEATDGGIGKIDKHSDDVGAALVATTNGEPLPEQMQQELRRALRRLHTADRW</sequence>
<evidence type="ECO:0000313" key="1">
    <source>
        <dbReference type="EMBL" id="XDQ58786.1"/>
    </source>
</evidence>
<accession>A0AB39RVX4</accession>
<name>A0AB39RVX4_9ACTN</name>
<protein>
    <submittedName>
        <fullName evidence="1">Uncharacterized protein</fullName>
    </submittedName>
</protein>
<dbReference type="AlphaFoldDB" id="A0AB39RVX4"/>